<comment type="caution">
    <text evidence="3">The sequence shown here is derived from an EMBL/GenBank/DDBJ whole genome shotgun (WGS) entry which is preliminary data.</text>
</comment>
<dbReference type="InterPro" id="IPR056362">
    <property type="entry name" value="AtuA-like_ferredoxin_dom"/>
</dbReference>
<feature type="domain" description="AtuA-like ferredoxin-fold" evidence="2">
    <location>
        <begin position="496"/>
        <end position="595"/>
    </location>
</feature>
<evidence type="ECO:0000259" key="2">
    <source>
        <dbReference type="Pfam" id="PF23544"/>
    </source>
</evidence>
<feature type="domain" description="Acyclic terpene utilisation N-terminal" evidence="1">
    <location>
        <begin position="11"/>
        <end position="455"/>
    </location>
</feature>
<reference evidence="3" key="1">
    <citation type="journal article" date="2021" name="Nat. Commun.">
        <title>Genetic determinants of endophytism in the Arabidopsis root mycobiome.</title>
        <authorList>
            <person name="Mesny F."/>
            <person name="Miyauchi S."/>
            <person name="Thiergart T."/>
            <person name="Pickel B."/>
            <person name="Atanasova L."/>
            <person name="Karlsson M."/>
            <person name="Huettel B."/>
            <person name="Barry K.W."/>
            <person name="Haridas S."/>
            <person name="Chen C."/>
            <person name="Bauer D."/>
            <person name="Andreopoulos W."/>
            <person name="Pangilinan J."/>
            <person name="LaButti K."/>
            <person name="Riley R."/>
            <person name="Lipzen A."/>
            <person name="Clum A."/>
            <person name="Drula E."/>
            <person name="Henrissat B."/>
            <person name="Kohler A."/>
            <person name="Grigoriev I.V."/>
            <person name="Martin F.M."/>
            <person name="Hacquard S."/>
        </authorList>
    </citation>
    <scope>NUCLEOTIDE SEQUENCE</scope>
    <source>
        <strain evidence="3">MPI-CAGE-AT-0147</strain>
    </source>
</reference>
<dbReference type="AlphaFoldDB" id="A0A9P9J4B5"/>
<evidence type="ECO:0008006" key="5">
    <source>
        <dbReference type="Google" id="ProtNLM"/>
    </source>
</evidence>
<proteinExistence type="predicted"/>
<dbReference type="Pfam" id="PF07287">
    <property type="entry name" value="AtuA"/>
    <property type="match status" value="1"/>
</dbReference>
<dbReference type="OrthoDB" id="10265871at2759"/>
<evidence type="ECO:0000259" key="1">
    <source>
        <dbReference type="Pfam" id="PF07287"/>
    </source>
</evidence>
<keyword evidence="4" id="KW-1185">Reference proteome</keyword>
<sequence length="607" mass="66352">MGESGLTKRSIRIGNCAGASGDGPDQMFRLVSEGPLDAITADYLAELNLAARAIEIQEQPSMGYERPALAHLKFRDTARLIAEKGVKLVHNGGGLNPQGLYKEVRDYFTSIGFPFIKIAWVDGDNVMPQIDELRKDPTSIRHLDIKDADIGSLQEDILCSNAYIGMQGIIQALNAGAQIVICGRVCDASPVMGLAAWWHGWKYDDYDQIAGGLVAGHLIECGCYVTGGNFCGFKSIEKPYLHGYPIAEISADGSCEITMHDGSNGAVTVDSVKAQLLYEIQGSEYLNPDVVAHLSNAVVSESGPNRIRCYGITGSPPPPTTKLALFAKGGFQAELSTFANGLDIKEKVDVLRLQTEKEIGDTVSRYTKIDITAYGSSPTDPQSQAECTVMIRNFVQAPTAELCVAFAKAHLKAAMGSYAGYYPLVDMRTFLNPKPYTVYFPGTILQSHLDIRVHMDDGPGQKVSPPPKMRPFMGQVSYDTANPTDLNSFGPTRKAPLGSIVLARSGDKGGNANVGFWVRHEDEYPWLQALLSISKFKELLARDYRPEYRIERCEMPNLQAVHFVTYGILQNGVSSSSVLDGLAKSFGEFLRAREVDVPIKFLERGWI</sequence>
<dbReference type="Pfam" id="PF23544">
    <property type="entry name" value="AtuA_ferredoxin"/>
    <property type="match status" value="1"/>
</dbReference>
<protein>
    <recommendedName>
        <fullName evidence="5">DUF1446-domain-containing protein</fullName>
    </recommendedName>
</protein>
<evidence type="ECO:0000313" key="4">
    <source>
        <dbReference type="Proteomes" id="UP000738349"/>
    </source>
</evidence>
<gene>
    <name evidence="3" type="ORF">EDB81DRAFT_795779</name>
</gene>
<name>A0A9P9J4B5_9HYPO</name>
<dbReference type="PANTHER" id="PTHR47585">
    <property type="match status" value="1"/>
</dbReference>
<accession>A0A9P9J4B5</accession>
<dbReference type="PANTHER" id="PTHR47585:SF1">
    <property type="entry name" value="DUF1446 DOMAIN-CONTAINING PROTEIN"/>
    <property type="match status" value="1"/>
</dbReference>
<dbReference type="InterPro" id="IPR010839">
    <property type="entry name" value="AtuA_N"/>
</dbReference>
<evidence type="ECO:0000313" key="3">
    <source>
        <dbReference type="EMBL" id="KAH7143489.1"/>
    </source>
</evidence>
<dbReference type="Proteomes" id="UP000738349">
    <property type="component" value="Unassembled WGS sequence"/>
</dbReference>
<dbReference type="EMBL" id="JAGMUV010000009">
    <property type="protein sequence ID" value="KAH7143489.1"/>
    <property type="molecule type" value="Genomic_DNA"/>
</dbReference>
<organism evidence="3 4">
    <name type="scientific">Dactylonectria macrodidyma</name>
    <dbReference type="NCBI Taxonomy" id="307937"/>
    <lineage>
        <taxon>Eukaryota</taxon>
        <taxon>Fungi</taxon>
        <taxon>Dikarya</taxon>
        <taxon>Ascomycota</taxon>
        <taxon>Pezizomycotina</taxon>
        <taxon>Sordariomycetes</taxon>
        <taxon>Hypocreomycetidae</taxon>
        <taxon>Hypocreales</taxon>
        <taxon>Nectriaceae</taxon>
        <taxon>Dactylonectria</taxon>
    </lineage>
</organism>